<dbReference type="SUPFAM" id="SSF46955">
    <property type="entry name" value="Putative DNA-binding domain"/>
    <property type="match status" value="1"/>
</dbReference>
<dbReference type="GO" id="GO:0006355">
    <property type="term" value="P:regulation of DNA-templated transcription"/>
    <property type="evidence" value="ECO:0007669"/>
    <property type="project" value="InterPro"/>
</dbReference>
<protein>
    <submittedName>
        <fullName evidence="3">DNA-binding protein</fullName>
    </submittedName>
</protein>
<dbReference type="Gene3D" id="1.10.1660.10">
    <property type="match status" value="1"/>
</dbReference>
<sequence length="206" mass="24577">MRTLYTPSDVAKQLMIKPSTLRKYADLLEIEGYSFEKNERNHRKYRDSDVMIFRKLIDMKNDTDMTLENATKRVVAWYQGIEVLPLERHEIERYEDDDFNATPLQAMIEEQSKIIAKQNELLQELTTRLVEQDQRALQRENDLLNAIQTIQESQKVIALNNSEATKEDVAKQEERDKMLMQTIREVQEVKKMIASTNNRKWYEFWK</sequence>
<accession>A0A1Z1LZN4</accession>
<keyword evidence="3" id="KW-0238">DNA-binding</keyword>
<feature type="coiled-coil region" evidence="1">
    <location>
        <begin position="108"/>
        <end position="135"/>
    </location>
</feature>
<evidence type="ECO:0000259" key="2">
    <source>
        <dbReference type="SMART" id="SM00422"/>
    </source>
</evidence>
<dbReference type="SMART" id="SM00422">
    <property type="entry name" value="HTH_MERR"/>
    <property type="match status" value="1"/>
</dbReference>
<evidence type="ECO:0000256" key="1">
    <source>
        <dbReference type="SAM" id="Coils"/>
    </source>
</evidence>
<dbReference type="Pfam" id="PF13411">
    <property type="entry name" value="MerR_1"/>
    <property type="match status" value="1"/>
</dbReference>
<evidence type="ECO:0000313" key="4">
    <source>
        <dbReference type="Proteomes" id="UP000225583"/>
    </source>
</evidence>
<dbReference type="Proteomes" id="UP000225583">
    <property type="component" value="Segment"/>
</dbReference>
<evidence type="ECO:0000313" key="3">
    <source>
        <dbReference type="EMBL" id="ARW58257.1"/>
    </source>
</evidence>
<dbReference type="InterPro" id="IPR000551">
    <property type="entry name" value="MerR-type_HTH_dom"/>
</dbReference>
<dbReference type="EMBL" id="MF176161">
    <property type="protein sequence ID" value="ARW58257.1"/>
    <property type="molecule type" value="Genomic_DNA"/>
</dbReference>
<reference evidence="3 4" key="1">
    <citation type="submission" date="2017-05" db="EMBL/GenBank/DDBJ databases">
        <title>Complete Genome Sequence of Bacteriophage Deep-Purple infecting emetic Bacillus cereus.</title>
        <authorList>
            <person name="Hock L."/>
            <person name="Gillis A."/>
            <person name="Mahillon J."/>
        </authorList>
    </citation>
    <scope>NUCLEOTIDE SEQUENCE [LARGE SCALE GENOMIC DNA]</scope>
</reference>
<dbReference type="InterPro" id="IPR025052">
    <property type="entry name" value="DUF3967"/>
</dbReference>
<name>A0A1Z1LZN4_9CAUD</name>
<dbReference type="InterPro" id="IPR009061">
    <property type="entry name" value="DNA-bd_dom_put_sf"/>
</dbReference>
<keyword evidence="1" id="KW-0175">Coiled coil</keyword>
<dbReference type="Pfam" id="PF13152">
    <property type="entry name" value="DUF3967"/>
    <property type="match status" value="1"/>
</dbReference>
<organism evidence="3 4">
    <name type="scientific">Bacillus phage Deep-Purple</name>
    <dbReference type="NCBI Taxonomy" id="1873341"/>
    <lineage>
        <taxon>Viruses</taxon>
        <taxon>Duplodnaviria</taxon>
        <taxon>Heunggongvirae</taxon>
        <taxon>Uroviricota</taxon>
        <taxon>Caudoviricetes</taxon>
        <taxon>Deurplevirus</taxon>
        <taxon>Deurplevirus deeppurple</taxon>
    </lineage>
</organism>
<dbReference type="GO" id="GO:0003677">
    <property type="term" value="F:DNA binding"/>
    <property type="evidence" value="ECO:0007669"/>
    <property type="project" value="UniProtKB-KW"/>
</dbReference>
<keyword evidence="4" id="KW-1185">Reference proteome</keyword>
<proteinExistence type="predicted"/>
<gene>
    <name evidence="3" type="ORF">DeepPurple_gp006</name>
</gene>
<feature type="domain" description="HTH merR-type" evidence="2">
    <location>
        <begin position="5"/>
        <end position="77"/>
    </location>
</feature>